<dbReference type="PROSITE" id="PS00178">
    <property type="entry name" value="AA_TRNA_LIGASE_I"/>
    <property type="match status" value="1"/>
</dbReference>
<keyword evidence="5 7" id="KW-0067">ATP-binding</keyword>
<evidence type="ECO:0000256" key="3">
    <source>
        <dbReference type="ARBA" id="ARBA00022741"/>
    </source>
</evidence>
<dbReference type="Proteomes" id="UP000253918">
    <property type="component" value="Unassembled WGS sequence"/>
</dbReference>
<dbReference type="AlphaFoldDB" id="A0A369VRN8"/>
<comment type="similarity">
    <text evidence="7">Belongs to the class-I aminoacyl-tRNA synthetase family.</text>
</comment>
<dbReference type="InterPro" id="IPR001412">
    <property type="entry name" value="aa-tRNA-synth_I_CS"/>
</dbReference>
<dbReference type="GO" id="GO:0006424">
    <property type="term" value="P:glutamyl-tRNA aminoacylation"/>
    <property type="evidence" value="ECO:0007669"/>
    <property type="project" value="TreeGrafter"/>
</dbReference>
<dbReference type="PANTHER" id="PTHR43311:SF1">
    <property type="entry name" value="GLUTAMYL-Q TRNA(ASP) SYNTHETASE"/>
    <property type="match status" value="1"/>
</dbReference>
<dbReference type="GO" id="GO:0005524">
    <property type="term" value="F:ATP binding"/>
    <property type="evidence" value="ECO:0007669"/>
    <property type="project" value="UniProtKB-KW"/>
</dbReference>
<evidence type="ECO:0000256" key="5">
    <source>
        <dbReference type="ARBA" id="ARBA00022840"/>
    </source>
</evidence>
<evidence type="ECO:0000256" key="6">
    <source>
        <dbReference type="ARBA" id="ARBA00023146"/>
    </source>
</evidence>
<name>A0A369VRN8_9SPHN</name>
<keyword evidence="3 7" id="KW-0547">Nucleotide-binding</keyword>
<dbReference type="Gene3D" id="3.40.50.620">
    <property type="entry name" value="HUPs"/>
    <property type="match status" value="1"/>
</dbReference>
<dbReference type="InterPro" id="IPR049940">
    <property type="entry name" value="GluQ/Sye"/>
</dbReference>
<dbReference type="EMBL" id="QQNB01000003">
    <property type="protein sequence ID" value="RDE05046.1"/>
    <property type="molecule type" value="Genomic_DNA"/>
</dbReference>
<keyword evidence="1 7" id="KW-0436">Ligase</keyword>
<evidence type="ECO:0000256" key="1">
    <source>
        <dbReference type="ARBA" id="ARBA00022598"/>
    </source>
</evidence>
<accession>A0A369VRN8</accession>
<evidence type="ECO:0000256" key="4">
    <source>
        <dbReference type="ARBA" id="ARBA00022833"/>
    </source>
</evidence>
<dbReference type="NCBIfam" id="NF004315">
    <property type="entry name" value="PRK05710.1-4"/>
    <property type="match status" value="1"/>
</dbReference>
<feature type="domain" description="Glutamyl/glutaminyl-tRNA synthetase class Ib catalytic" evidence="8">
    <location>
        <begin position="12"/>
        <end position="263"/>
    </location>
</feature>
<comment type="caution">
    <text evidence="9">The sequence shown here is derived from an EMBL/GenBank/DDBJ whole genome shotgun (WGS) entry which is preliminary data.</text>
</comment>
<dbReference type="OrthoDB" id="9807503at2"/>
<dbReference type="GO" id="GO:0005829">
    <property type="term" value="C:cytosol"/>
    <property type="evidence" value="ECO:0007669"/>
    <property type="project" value="TreeGrafter"/>
</dbReference>
<dbReference type="PRINTS" id="PR00987">
    <property type="entry name" value="TRNASYNTHGLU"/>
</dbReference>
<evidence type="ECO:0000256" key="7">
    <source>
        <dbReference type="RuleBase" id="RU363037"/>
    </source>
</evidence>
<dbReference type="GO" id="GO:0004818">
    <property type="term" value="F:glutamate-tRNA ligase activity"/>
    <property type="evidence" value="ECO:0007669"/>
    <property type="project" value="TreeGrafter"/>
</dbReference>
<evidence type="ECO:0000259" key="8">
    <source>
        <dbReference type="Pfam" id="PF00749"/>
    </source>
</evidence>
<dbReference type="PANTHER" id="PTHR43311">
    <property type="entry name" value="GLUTAMATE--TRNA LIGASE"/>
    <property type="match status" value="1"/>
</dbReference>
<keyword evidence="6 7" id="KW-0030">Aminoacyl-tRNA synthetase</keyword>
<evidence type="ECO:0000256" key="2">
    <source>
        <dbReference type="ARBA" id="ARBA00022723"/>
    </source>
</evidence>
<dbReference type="Pfam" id="PF00749">
    <property type="entry name" value="tRNA-synt_1c"/>
    <property type="match status" value="1"/>
</dbReference>
<organism evidence="9 10">
    <name type="scientific">Sphingomonas aracearum</name>
    <dbReference type="NCBI Taxonomy" id="2283317"/>
    <lineage>
        <taxon>Bacteria</taxon>
        <taxon>Pseudomonadati</taxon>
        <taxon>Pseudomonadota</taxon>
        <taxon>Alphaproteobacteria</taxon>
        <taxon>Sphingomonadales</taxon>
        <taxon>Sphingomonadaceae</taxon>
        <taxon>Sphingomonas</taxon>
    </lineage>
</organism>
<dbReference type="SUPFAM" id="SSF52374">
    <property type="entry name" value="Nucleotidylyl transferase"/>
    <property type="match status" value="1"/>
</dbReference>
<sequence>MTGVTRHGQGAVTRFAPSPTGRLHLGHAFSALRSHDRAGKAGRFLLRIEDIDGTRSRPEFVGAILADLAWLGLRWAEPVWHQSDRLPVYAEALERLRGEGLLYPCFCTRAEIAASLSAPHGADGQLYPGTCRRLSPAEAAARAGEPHCWRLDMAQAVHRAGPLFWQDELAGGVRADPRSAGDVVLARKDAPASYHLAVTIDDAAQGVTHVVRGTDLFEATHVHRLLQALLGLPVPVWHHHPLLAGADGRRLAKRHGAPTLAALREAGEDGPALAAMLREGRLPHGYRSG</sequence>
<dbReference type="InterPro" id="IPR020058">
    <property type="entry name" value="Glu/Gln-tRNA-synth_Ib_cat-dom"/>
</dbReference>
<dbReference type="InterPro" id="IPR000924">
    <property type="entry name" value="Glu/Gln-tRNA-synth"/>
</dbReference>
<reference evidence="9 10" key="1">
    <citation type="submission" date="2018-07" db="EMBL/GenBank/DDBJ databases">
        <title>a novel species of Sphingomonas isolated from the rhizosphere soil of Araceae plant.</title>
        <authorList>
            <person name="Zhiyong W."/>
            <person name="Qinglan Z."/>
            <person name="Zhiwei F."/>
            <person name="Ding X."/>
            <person name="Gejiao W."/>
            <person name="Shixue Z."/>
        </authorList>
    </citation>
    <scope>NUCLEOTIDE SEQUENCE [LARGE SCALE GENOMIC DNA]</scope>
    <source>
        <strain evidence="9 10">WZY 27</strain>
    </source>
</reference>
<evidence type="ECO:0000313" key="10">
    <source>
        <dbReference type="Proteomes" id="UP000253918"/>
    </source>
</evidence>
<keyword evidence="7" id="KW-0648">Protein biosynthesis</keyword>
<keyword evidence="2" id="KW-0479">Metal-binding</keyword>
<keyword evidence="4" id="KW-0862">Zinc</keyword>
<dbReference type="InterPro" id="IPR014729">
    <property type="entry name" value="Rossmann-like_a/b/a_fold"/>
</dbReference>
<evidence type="ECO:0000313" key="9">
    <source>
        <dbReference type="EMBL" id="RDE05046.1"/>
    </source>
</evidence>
<gene>
    <name evidence="9" type="ORF">DVW87_15260</name>
</gene>
<protein>
    <submittedName>
        <fullName evidence="9">tRNA glutamyl-Q(34) synthetase GluQRS</fullName>
    </submittedName>
</protein>
<keyword evidence="10" id="KW-1185">Reference proteome</keyword>
<proteinExistence type="inferred from homology"/>